<dbReference type="OrthoDB" id="1592604at2759"/>
<name>A0A834FV98_RHOSS</name>
<evidence type="ECO:0000313" key="4">
    <source>
        <dbReference type="Proteomes" id="UP000626092"/>
    </source>
</evidence>
<feature type="transmembrane region" description="Helical" evidence="2">
    <location>
        <begin position="99"/>
        <end position="119"/>
    </location>
</feature>
<evidence type="ECO:0000256" key="1">
    <source>
        <dbReference type="SAM" id="MobiDB-lite"/>
    </source>
</evidence>
<keyword evidence="2" id="KW-0472">Membrane</keyword>
<proteinExistence type="predicted"/>
<feature type="compositionally biased region" description="Low complexity" evidence="1">
    <location>
        <begin position="45"/>
        <end position="62"/>
    </location>
</feature>
<reference evidence="3" key="1">
    <citation type="submission" date="2019-11" db="EMBL/GenBank/DDBJ databases">
        <authorList>
            <person name="Liu Y."/>
            <person name="Hou J."/>
            <person name="Li T.-Q."/>
            <person name="Guan C.-H."/>
            <person name="Wu X."/>
            <person name="Wu H.-Z."/>
            <person name="Ling F."/>
            <person name="Zhang R."/>
            <person name="Shi X.-G."/>
            <person name="Ren J.-P."/>
            <person name="Chen E.-F."/>
            <person name="Sun J.-M."/>
        </authorList>
    </citation>
    <scope>NUCLEOTIDE SEQUENCE</scope>
    <source>
        <strain evidence="3">Adult_tree_wgs_1</strain>
        <tissue evidence="3">Leaves</tissue>
    </source>
</reference>
<evidence type="ECO:0000256" key="2">
    <source>
        <dbReference type="SAM" id="Phobius"/>
    </source>
</evidence>
<dbReference type="PANTHER" id="PTHR46635">
    <property type="entry name" value="GLYCOSYL TRANSFERASE FAMILY 1 PROTEIN"/>
    <property type="match status" value="1"/>
</dbReference>
<evidence type="ECO:0000313" key="3">
    <source>
        <dbReference type="EMBL" id="KAF7113008.1"/>
    </source>
</evidence>
<dbReference type="Proteomes" id="UP000626092">
    <property type="component" value="Unassembled WGS sequence"/>
</dbReference>
<dbReference type="EMBL" id="WJXA01000382">
    <property type="protein sequence ID" value="KAF7113008.1"/>
    <property type="molecule type" value="Genomic_DNA"/>
</dbReference>
<keyword evidence="2" id="KW-0812">Transmembrane</keyword>
<organism evidence="3 4">
    <name type="scientific">Rhododendron simsii</name>
    <name type="common">Sims's rhododendron</name>
    <dbReference type="NCBI Taxonomy" id="118357"/>
    <lineage>
        <taxon>Eukaryota</taxon>
        <taxon>Viridiplantae</taxon>
        <taxon>Streptophyta</taxon>
        <taxon>Embryophyta</taxon>
        <taxon>Tracheophyta</taxon>
        <taxon>Spermatophyta</taxon>
        <taxon>Magnoliopsida</taxon>
        <taxon>eudicotyledons</taxon>
        <taxon>Gunneridae</taxon>
        <taxon>Pentapetalae</taxon>
        <taxon>asterids</taxon>
        <taxon>Ericales</taxon>
        <taxon>Ericaceae</taxon>
        <taxon>Ericoideae</taxon>
        <taxon>Rhodoreae</taxon>
        <taxon>Rhododendron</taxon>
    </lineage>
</organism>
<dbReference type="AlphaFoldDB" id="A0A834FV98"/>
<sequence>MGRNTASPDRLSSGEEDGDNAAAAANSTTGLGFRSIRDRIRFKRNPNPTTATTTSPVNNNNNTKDRTGKTTSDRRRSHHHGRPAPSARKFPLFPFRGRSLFYFCVFLAVFLFALASMVLQSSIASAVFRMGGGSERKGRLVREGLKFGSSLRFVSSTTVGPRWRGSVELDRLRRSGPRIGIRPPRLALVSRNNFEELDIRVRGNPLECLRYDYHSYPDNYLDIIMVGLLSLVEFLVFTAVAIVLGNMKNDPVSLMLYTVVKSLQELGYLFKIYAVDDGKARSTWEKIGGQIFIPSPERYHRIDWLTFEGVIVDSIEARAAISSLMQEPFCSVPLVWAIQEDTLANRLPAYEDLSWEHLISFWRSAFSRADVIVFPDFSLPMLYSVLDTGNFFVIPGSPIDVWAAEGYSKSHSKMQLRTDNGFNKDDMLVLIVGSSFFYNELSWEYAVAMHDIGPLLLKYARGKDSKGAFKFLFLGGNSTDGYTDALQV</sequence>
<feature type="transmembrane region" description="Helical" evidence="2">
    <location>
        <begin position="223"/>
        <end position="245"/>
    </location>
</feature>
<accession>A0A834FV98</accession>
<feature type="compositionally biased region" description="Low complexity" evidence="1">
    <location>
        <begin position="20"/>
        <end position="29"/>
    </location>
</feature>
<keyword evidence="2" id="KW-1133">Transmembrane helix</keyword>
<comment type="caution">
    <text evidence="3">The sequence shown here is derived from an EMBL/GenBank/DDBJ whole genome shotgun (WGS) entry which is preliminary data.</text>
</comment>
<feature type="region of interest" description="Disordered" evidence="1">
    <location>
        <begin position="1"/>
        <end position="88"/>
    </location>
</feature>
<feature type="compositionally biased region" description="Basic and acidic residues" evidence="1">
    <location>
        <begin position="63"/>
        <end position="74"/>
    </location>
</feature>
<keyword evidence="4" id="KW-1185">Reference proteome</keyword>
<protein>
    <submittedName>
        <fullName evidence="3">Uncharacterized protein</fullName>
    </submittedName>
</protein>
<dbReference type="PANTHER" id="PTHR46635:SF2">
    <property type="entry name" value="GLYCOSYL TRANSFERASE FAMILY 1 DOMAIN-CONTAINING PROTEIN"/>
    <property type="match status" value="1"/>
</dbReference>
<gene>
    <name evidence="3" type="ORF">RHSIM_RhsimUnG0170000</name>
</gene>